<dbReference type="InterPro" id="IPR042100">
    <property type="entry name" value="Bug_dom1"/>
</dbReference>
<dbReference type="Gene3D" id="3.40.190.150">
    <property type="entry name" value="Bordetella uptake gene, domain 1"/>
    <property type="match status" value="1"/>
</dbReference>
<dbReference type="Proteomes" id="UP000231987">
    <property type="component" value="Unassembled WGS sequence"/>
</dbReference>
<reference evidence="2 3" key="1">
    <citation type="submission" date="2017-06" db="EMBL/GenBank/DDBJ databases">
        <title>Ensifer strains isolated from leguminous trees and herbs display diverse denitrification phenotypes with some acting as strong N2O sinks.</title>
        <authorList>
            <person name="Woliy K."/>
            <person name="Mania D."/>
            <person name="Bakken L.R."/>
            <person name="Frostegard A."/>
        </authorList>
    </citation>
    <scope>NUCLEOTIDE SEQUENCE [LARGE SCALE GENOMIC DNA]</scope>
    <source>
        <strain evidence="2 3">AC50a</strain>
    </source>
</reference>
<evidence type="ECO:0000313" key="3">
    <source>
        <dbReference type="Proteomes" id="UP000231987"/>
    </source>
</evidence>
<sequence>MSAIACWISTYPAPPSSGSDPRCCNYKRGMLMLKLVSSLALTAALLFQPAMASAQDKPYPSDTVHIVIAFGPGTAGDFLARLAADQLSKQTNGAFVVDNRPGGSGSTGTKAVAVAAPDGYTLLLGSNATLIINPIVKNVKDYDPEVDFATIGTIAQTGMVLVTAAKEGSPKTLTELLDKAKAGSVAFASAGAGTFGHLTTEVLLENRNIKARGIPYKSSSESLTDVMRGEVLFAHDTVAAALPMIKSGQLKALAVTGEKRLASLPDVPTYKEAGIDGMNITVWYGLMAPAKTPAPVLEKLHTELAAMMKDPKVLERLKSQEFEPILLSGADYTKFFRQDAAFWKKFTAAGK</sequence>
<dbReference type="CDD" id="cd07012">
    <property type="entry name" value="PBP2_Bug_TTT"/>
    <property type="match status" value="1"/>
</dbReference>
<evidence type="ECO:0000256" key="1">
    <source>
        <dbReference type="ARBA" id="ARBA00006987"/>
    </source>
</evidence>
<dbReference type="PIRSF" id="PIRSF017082">
    <property type="entry name" value="YflP"/>
    <property type="match status" value="1"/>
</dbReference>
<dbReference type="PANTHER" id="PTHR42928">
    <property type="entry name" value="TRICARBOXYLATE-BINDING PROTEIN"/>
    <property type="match status" value="1"/>
</dbReference>
<comment type="caution">
    <text evidence="2">The sequence shown here is derived from an EMBL/GenBank/DDBJ whole genome shotgun (WGS) entry which is preliminary data.</text>
</comment>
<dbReference type="InterPro" id="IPR005064">
    <property type="entry name" value="BUG"/>
</dbReference>
<accession>A0A2J0YTV5</accession>
<dbReference type="Gene3D" id="3.40.190.10">
    <property type="entry name" value="Periplasmic binding protein-like II"/>
    <property type="match status" value="1"/>
</dbReference>
<evidence type="ECO:0000313" key="2">
    <source>
        <dbReference type="EMBL" id="PJR09839.1"/>
    </source>
</evidence>
<proteinExistence type="inferred from homology"/>
<dbReference type="EMBL" id="NJGD01000027">
    <property type="protein sequence ID" value="PJR09839.1"/>
    <property type="molecule type" value="Genomic_DNA"/>
</dbReference>
<comment type="similarity">
    <text evidence="1">Belongs to the UPF0065 (bug) family.</text>
</comment>
<organism evidence="2 3">
    <name type="scientific">Rhizobium meliloti</name>
    <name type="common">Ensifer meliloti</name>
    <name type="synonym">Sinorhizobium meliloti</name>
    <dbReference type="NCBI Taxonomy" id="382"/>
    <lineage>
        <taxon>Bacteria</taxon>
        <taxon>Pseudomonadati</taxon>
        <taxon>Pseudomonadota</taxon>
        <taxon>Alphaproteobacteria</taxon>
        <taxon>Hyphomicrobiales</taxon>
        <taxon>Rhizobiaceae</taxon>
        <taxon>Sinorhizobium/Ensifer group</taxon>
        <taxon>Sinorhizobium</taxon>
    </lineage>
</organism>
<dbReference type="SUPFAM" id="SSF53850">
    <property type="entry name" value="Periplasmic binding protein-like II"/>
    <property type="match status" value="1"/>
</dbReference>
<dbReference type="PANTHER" id="PTHR42928:SF5">
    <property type="entry name" value="BLR1237 PROTEIN"/>
    <property type="match status" value="1"/>
</dbReference>
<name>A0A2J0YTV5_RHIML</name>
<dbReference type="AlphaFoldDB" id="A0A2J0YTV5"/>
<evidence type="ECO:0008006" key="4">
    <source>
        <dbReference type="Google" id="ProtNLM"/>
    </source>
</evidence>
<gene>
    <name evidence="2" type="ORF">CEJ86_30490</name>
</gene>
<dbReference type="Pfam" id="PF03401">
    <property type="entry name" value="TctC"/>
    <property type="match status" value="1"/>
</dbReference>
<protein>
    <recommendedName>
        <fullName evidence="4">Tripartite tricarboxylate transporter substrate binding protein</fullName>
    </recommendedName>
</protein>